<dbReference type="Proteomes" id="UP000026962">
    <property type="component" value="Chromosome 8"/>
</dbReference>
<evidence type="ECO:0000256" key="1">
    <source>
        <dbReference type="ARBA" id="ARBA00022723"/>
    </source>
</evidence>
<evidence type="ECO:0000259" key="4">
    <source>
        <dbReference type="Pfam" id="PF14226"/>
    </source>
</evidence>
<keyword evidence="3" id="KW-0408">Iron</keyword>
<dbReference type="OMA" id="WKMSISV"/>
<protein>
    <recommendedName>
        <fullName evidence="4">Non-haem dioxygenase N-terminal domain-containing protein</fullName>
    </recommendedName>
</protein>
<dbReference type="InterPro" id="IPR027443">
    <property type="entry name" value="IPNS-like_sf"/>
</dbReference>
<dbReference type="EnsemblPlants" id="OPUNC08G12320.1">
    <property type="protein sequence ID" value="OPUNC08G12320.1"/>
    <property type="gene ID" value="OPUNC08G12320"/>
</dbReference>
<dbReference type="GO" id="GO:0016491">
    <property type="term" value="F:oxidoreductase activity"/>
    <property type="evidence" value="ECO:0007669"/>
    <property type="project" value="UniProtKB-KW"/>
</dbReference>
<sequence>MATVTGGDRLRDLHAFDNTKAGVKGLVYAGVTAIPYFFHHKPDPIPVGVPSEDAAAAIPLIDLAKEDVDRGRVVAEVRAAAETVGFFQVVNDGVAGELMDAMLAVVRRFHEEPLEAKEPYYTRDLGSKVRFSSNYDLFRSPAVNWRDTLFMEMAPEGPLPEEIPPPCRGVAEEYATAAAARGAAV</sequence>
<dbReference type="Gene3D" id="2.60.120.330">
    <property type="entry name" value="B-lactam Antibiotic, Isopenicillin N Synthase, Chain"/>
    <property type="match status" value="1"/>
</dbReference>
<dbReference type="STRING" id="4537.A0A0E0LUL7"/>
<keyword evidence="2" id="KW-0560">Oxidoreductase</keyword>
<evidence type="ECO:0000256" key="2">
    <source>
        <dbReference type="ARBA" id="ARBA00023002"/>
    </source>
</evidence>
<accession>A0A0E0LUL7</accession>
<dbReference type="HOGENOM" id="CLU_010119_11_0_1"/>
<dbReference type="AlphaFoldDB" id="A0A0E0LUL7"/>
<evidence type="ECO:0000313" key="5">
    <source>
        <dbReference type="EnsemblPlants" id="OPUNC08G12320.1"/>
    </source>
</evidence>
<reference evidence="5" key="1">
    <citation type="submission" date="2015-04" db="UniProtKB">
        <authorList>
            <consortium name="EnsemblPlants"/>
        </authorList>
    </citation>
    <scope>IDENTIFICATION</scope>
</reference>
<proteinExistence type="predicted"/>
<evidence type="ECO:0000313" key="6">
    <source>
        <dbReference type="Proteomes" id="UP000026962"/>
    </source>
</evidence>
<dbReference type="Gramene" id="OPUNC08G12320.1">
    <property type="protein sequence ID" value="OPUNC08G12320.1"/>
    <property type="gene ID" value="OPUNC08G12320"/>
</dbReference>
<dbReference type="SUPFAM" id="SSF51197">
    <property type="entry name" value="Clavaminate synthase-like"/>
    <property type="match status" value="1"/>
</dbReference>
<dbReference type="GO" id="GO:0046872">
    <property type="term" value="F:metal ion binding"/>
    <property type="evidence" value="ECO:0007669"/>
    <property type="project" value="UniProtKB-KW"/>
</dbReference>
<dbReference type="PANTHER" id="PTHR10209:SF887">
    <property type="entry name" value="OS03G0860600 PROTEIN"/>
    <property type="match status" value="1"/>
</dbReference>
<reference evidence="5" key="2">
    <citation type="submission" date="2018-05" db="EMBL/GenBank/DDBJ databases">
        <title>OpunRS2 (Oryza punctata Reference Sequence Version 2).</title>
        <authorList>
            <person name="Zhang J."/>
            <person name="Kudrna D."/>
            <person name="Lee S."/>
            <person name="Talag J."/>
            <person name="Welchert J."/>
            <person name="Wing R.A."/>
        </authorList>
    </citation>
    <scope>NUCLEOTIDE SEQUENCE [LARGE SCALE GENOMIC DNA]</scope>
</reference>
<keyword evidence="1" id="KW-0479">Metal-binding</keyword>
<name>A0A0E0LUL7_ORYPU</name>
<dbReference type="PANTHER" id="PTHR10209">
    <property type="entry name" value="OXIDOREDUCTASE, 2OG-FE II OXYGENASE FAMILY PROTEIN"/>
    <property type="match status" value="1"/>
</dbReference>
<dbReference type="Pfam" id="PF14226">
    <property type="entry name" value="DIOX_N"/>
    <property type="match status" value="1"/>
</dbReference>
<evidence type="ECO:0000256" key="3">
    <source>
        <dbReference type="ARBA" id="ARBA00023004"/>
    </source>
</evidence>
<feature type="domain" description="Non-haem dioxygenase N-terminal" evidence="4">
    <location>
        <begin position="58"/>
        <end position="156"/>
    </location>
</feature>
<dbReference type="eggNOG" id="KOG0143">
    <property type="taxonomic scope" value="Eukaryota"/>
</dbReference>
<keyword evidence="6" id="KW-1185">Reference proteome</keyword>
<organism evidence="5">
    <name type="scientific">Oryza punctata</name>
    <name type="common">Red rice</name>
    <dbReference type="NCBI Taxonomy" id="4537"/>
    <lineage>
        <taxon>Eukaryota</taxon>
        <taxon>Viridiplantae</taxon>
        <taxon>Streptophyta</taxon>
        <taxon>Embryophyta</taxon>
        <taxon>Tracheophyta</taxon>
        <taxon>Spermatophyta</taxon>
        <taxon>Magnoliopsida</taxon>
        <taxon>Liliopsida</taxon>
        <taxon>Poales</taxon>
        <taxon>Poaceae</taxon>
        <taxon>BOP clade</taxon>
        <taxon>Oryzoideae</taxon>
        <taxon>Oryzeae</taxon>
        <taxon>Oryzinae</taxon>
        <taxon>Oryza</taxon>
    </lineage>
</organism>
<dbReference type="InterPro" id="IPR026992">
    <property type="entry name" value="DIOX_N"/>
</dbReference>